<evidence type="ECO:0000256" key="5">
    <source>
        <dbReference type="ARBA" id="ARBA00023239"/>
    </source>
</evidence>
<gene>
    <name evidence="7" type="primary">pyrF</name>
    <name evidence="12" type="ORF">EAH89_12735</name>
</gene>
<evidence type="ECO:0000256" key="9">
    <source>
        <dbReference type="PIRSR" id="PIRSR614732-2"/>
    </source>
</evidence>
<feature type="binding site" evidence="7 9">
    <location>
        <position position="183"/>
    </location>
    <ligand>
        <name>substrate</name>
    </ligand>
</feature>
<evidence type="ECO:0000256" key="6">
    <source>
        <dbReference type="ARBA" id="ARBA00049157"/>
    </source>
</evidence>
<feature type="binding site" evidence="7 9">
    <location>
        <position position="122"/>
    </location>
    <ligand>
        <name>substrate</name>
    </ligand>
</feature>
<feature type="active site" description="For OMPdecase activity" evidence="8">
    <location>
        <position position="64"/>
    </location>
</feature>
<accession>A0A502G505</accession>
<dbReference type="NCBIfam" id="NF001273">
    <property type="entry name" value="PRK00230.1"/>
    <property type="match status" value="1"/>
</dbReference>
<dbReference type="InterPro" id="IPR018089">
    <property type="entry name" value="OMPdecase_AS"/>
</dbReference>
<dbReference type="GO" id="GO:0004590">
    <property type="term" value="F:orotidine-5'-phosphate decarboxylase activity"/>
    <property type="evidence" value="ECO:0007669"/>
    <property type="project" value="UniProtKB-UniRule"/>
</dbReference>
<dbReference type="PANTHER" id="PTHR32119:SF2">
    <property type="entry name" value="OROTIDINE 5'-PHOSPHATE DECARBOXYLASE"/>
    <property type="match status" value="1"/>
</dbReference>
<feature type="binding site" evidence="7 9">
    <location>
        <position position="213"/>
    </location>
    <ligand>
        <name>substrate</name>
    </ligand>
</feature>
<evidence type="ECO:0000256" key="10">
    <source>
        <dbReference type="RuleBase" id="RU000512"/>
    </source>
</evidence>
<keyword evidence="3 7" id="KW-0210">Decarboxylase</keyword>
<reference evidence="12 13" key="1">
    <citation type="journal article" date="2019" name="Environ. Microbiol.">
        <title>Species interactions and distinct microbial communities in high Arctic permafrost affected cryosols are associated with the CH4 and CO2 gas fluxes.</title>
        <authorList>
            <person name="Altshuler I."/>
            <person name="Hamel J."/>
            <person name="Turney S."/>
            <person name="Magnuson E."/>
            <person name="Levesque R."/>
            <person name="Greer C."/>
            <person name="Whyte L.G."/>
        </authorList>
    </citation>
    <scope>NUCLEOTIDE SEQUENCE [LARGE SCALE GENOMIC DNA]</scope>
    <source>
        <strain evidence="12 13">S9.3B</strain>
    </source>
</reference>
<comment type="catalytic activity">
    <reaction evidence="6 7 10">
        <text>orotidine 5'-phosphate + H(+) = UMP + CO2</text>
        <dbReference type="Rhea" id="RHEA:11596"/>
        <dbReference type="ChEBI" id="CHEBI:15378"/>
        <dbReference type="ChEBI" id="CHEBI:16526"/>
        <dbReference type="ChEBI" id="CHEBI:57538"/>
        <dbReference type="ChEBI" id="CHEBI:57865"/>
        <dbReference type="EC" id="4.1.1.23"/>
    </reaction>
</comment>
<dbReference type="InterPro" id="IPR047596">
    <property type="entry name" value="OMPdecase_bac"/>
</dbReference>
<feature type="binding site" evidence="7 9">
    <location>
        <position position="212"/>
    </location>
    <ligand>
        <name>substrate</name>
    </ligand>
</feature>
<dbReference type="GO" id="GO:0005829">
    <property type="term" value="C:cytosol"/>
    <property type="evidence" value="ECO:0007669"/>
    <property type="project" value="TreeGrafter"/>
</dbReference>
<dbReference type="SUPFAM" id="SSF51366">
    <property type="entry name" value="Ribulose-phoshate binding barrel"/>
    <property type="match status" value="1"/>
</dbReference>
<dbReference type="EC" id="4.1.1.23" evidence="7"/>
<name>A0A502G505_9PROT</name>
<evidence type="ECO:0000256" key="7">
    <source>
        <dbReference type="HAMAP-Rule" id="MF_01200"/>
    </source>
</evidence>
<comment type="subunit">
    <text evidence="7">Homodimer.</text>
</comment>
<dbReference type="GO" id="GO:0006207">
    <property type="term" value="P:'de novo' pyrimidine nucleobase biosynthetic process"/>
    <property type="evidence" value="ECO:0007669"/>
    <property type="project" value="InterPro"/>
</dbReference>
<dbReference type="OrthoDB" id="9806203at2"/>
<feature type="binding site" evidence="7 9">
    <location>
        <position position="192"/>
    </location>
    <ligand>
        <name>substrate</name>
    </ligand>
</feature>
<dbReference type="InterPro" id="IPR013785">
    <property type="entry name" value="Aldolase_TIM"/>
</dbReference>
<comment type="caution">
    <text evidence="12">The sequence shown here is derived from an EMBL/GenBank/DDBJ whole genome shotgun (WGS) entry which is preliminary data.</text>
</comment>
<evidence type="ECO:0000313" key="13">
    <source>
        <dbReference type="Proteomes" id="UP000317078"/>
    </source>
</evidence>
<dbReference type="EMBL" id="RCZP01000010">
    <property type="protein sequence ID" value="TPG56985.1"/>
    <property type="molecule type" value="Genomic_DNA"/>
</dbReference>
<organism evidence="12 13">
    <name type="scientific">Muricoccus nepalensis</name>
    <dbReference type="NCBI Taxonomy" id="1854500"/>
    <lineage>
        <taxon>Bacteria</taxon>
        <taxon>Pseudomonadati</taxon>
        <taxon>Pseudomonadota</taxon>
        <taxon>Alphaproteobacteria</taxon>
        <taxon>Acetobacterales</taxon>
        <taxon>Roseomonadaceae</taxon>
        <taxon>Muricoccus</taxon>
    </lineage>
</organism>
<evidence type="ECO:0000313" key="12">
    <source>
        <dbReference type="EMBL" id="TPG56985.1"/>
    </source>
</evidence>
<evidence type="ECO:0000259" key="11">
    <source>
        <dbReference type="SMART" id="SM00934"/>
    </source>
</evidence>
<evidence type="ECO:0000256" key="8">
    <source>
        <dbReference type="PIRSR" id="PIRSR614732-1"/>
    </source>
</evidence>
<dbReference type="UniPathway" id="UPA00070">
    <property type="reaction ID" value="UER00120"/>
</dbReference>
<evidence type="ECO:0000256" key="2">
    <source>
        <dbReference type="ARBA" id="ARBA00004861"/>
    </source>
</evidence>
<evidence type="ECO:0000256" key="4">
    <source>
        <dbReference type="ARBA" id="ARBA00022975"/>
    </source>
</evidence>
<dbReference type="AlphaFoldDB" id="A0A502G505"/>
<feature type="binding site" evidence="7 9">
    <location>
        <position position="36"/>
    </location>
    <ligand>
        <name>substrate</name>
    </ligand>
</feature>
<feature type="active site" description="For OMPdecase activity" evidence="8">
    <location>
        <position position="62"/>
    </location>
</feature>
<feature type="binding site" evidence="7">
    <location>
        <begin position="62"/>
        <end position="71"/>
    </location>
    <ligand>
        <name>substrate</name>
    </ligand>
</feature>
<sequence>MARPAGAGLIAALDTQDPAQAEAWAGALAPHVGLLKLGLEFFVAQGPAAVARLARHRPLFLDLKFHDIPNTVAGAVRSAGALRPAMLTVHAAGGPAMVAAARAAAEEFGADRPAILAVTVLTSMDAATLSATGVSGGPPQQVLRLARLALESGADGLVCSPREVPLLRAAHGPGPLLVVPGIRPACSAAGDQSRTATPEEAAKAGADWLVVGRPITGAPDPAAAAAAIAASLRR</sequence>
<dbReference type="PROSITE" id="PS00156">
    <property type="entry name" value="OMPDECASE"/>
    <property type="match status" value="1"/>
</dbReference>
<dbReference type="NCBIfam" id="TIGR01740">
    <property type="entry name" value="pyrF"/>
    <property type="match status" value="1"/>
</dbReference>
<feature type="domain" description="Orotidine 5'-phosphate decarboxylase" evidence="11">
    <location>
        <begin position="8"/>
        <end position="228"/>
    </location>
</feature>
<evidence type="ECO:0000256" key="3">
    <source>
        <dbReference type="ARBA" id="ARBA00022793"/>
    </source>
</evidence>
<feature type="active site" description="Proton donor" evidence="7">
    <location>
        <position position="64"/>
    </location>
</feature>
<dbReference type="PANTHER" id="PTHR32119">
    <property type="entry name" value="OROTIDINE 5'-PHOSPHATE DECARBOXYLASE"/>
    <property type="match status" value="1"/>
</dbReference>
<dbReference type="CDD" id="cd04725">
    <property type="entry name" value="OMP_decarboxylase_like"/>
    <property type="match status" value="1"/>
</dbReference>
<proteinExistence type="inferred from homology"/>
<dbReference type="GO" id="GO:0044205">
    <property type="term" value="P:'de novo' UMP biosynthetic process"/>
    <property type="evidence" value="ECO:0007669"/>
    <property type="project" value="UniProtKB-UniRule"/>
</dbReference>
<dbReference type="InterPro" id="IPR011060">
    <property type="entry name" value="RibuloseP-bd_barrel"/>
</dbReference>
<dbReference type="SMART" id="SM00934">
    <property type="entry name" value="OMPdecase"/>
    <property type="match status" value="1"/>
</dbReference>
<keyword evidence="13" id="KW-1185">Reference proteome</keyword>
<comment type="pathway">
    <text evidence="2 7 10">Pyrimidine metabolism; UMP biosynthesis via de novo pathway; UMP from orotate: step 2/2.</text>
</comment>
<comment type="function">
    <text evidence="1 7">Catalyzes the decarboxylation of orotidine 5'-monophosphate (OMP) to uridine 5'-monophosphate (UMP).</text>
</comment>
<feature type="binding site" evidence="7 9">
    <location>
        <position position="14"/>
    </location>
    <ligand>
        <name>substrate</name>
    </ligand>
</feature>
<evidence type="ECO:0000256" key="1">
    <source>
        <dbReference type="ARBA" id="ARBA00002356"/>
    </source>
</evidence>
<dbReference type="Proteomes" id="UP000317078">
    <property type="component" value="Unassembled WGS sequence"/>
</dbReference>
<comment type="similarity">
    <text evidence="7">Belongs to the OMP decarboxylase family. Type 1 subfamily.</text>
</comment>
<dbReference type="HAMAP" id="MF_01200_B">
    <property type="entry name" value="OMPdecase_type1_B"/>
    <property type="match status" value="1"/>
</dbReference>
<dbReference type="Gene3D" id="3.20.20.70">
    <property type="entry name" value="Aldolase class I"/>
    <property type="match status" value="1"/>
</dbReference>
<dbReference type="InterPro" id="IPR001754">
    <property type="entry name" value="OMPdeCOase_dom"/>
</dbReference>
<keyword evidence="4 7" id="KW-0665">Pyrimidine biosynthesis</keyword>
<keyword evidence="5 7" id="KW-0456">Lyase</keyword>
<feature type="active site" description="For OMPdecase activity" evidence="8">
    <location>
        <position position="67"/>
    </location>
</feature>
<dbReference type="InterPro" id="IPR014732">
    <property type="entry name" value="OMPdecase"/>
</dbReference>
<dbReference type="Pfam" id="PF00215">
    <property type="entry name" value="OMPdecase"/>
    <property type="match status" value="1"/>
</dbReference>
<protein>
    <recommendedName>
        <fullName evidence="7">Orotidine 5'-phosphate decarboxylase</fullName>
        <ecNumber evidence="7">4.1.1.23</ecNumber>
    </recommendedName>
    <alternativeName>
        <fullName evidence="7">OMP decarboxylase</fullName>
        <shortName evidence="7">OMPDCase</shortName>
        <shortName evidence="7">OMPdecase</shortName>
    </alternativeName>
</protein>